<keyword evidence="8" id="KW-0472">Membrane</keyword>
<dbReference type="EMBL" id="VSSQ01001744">
    <property type="protein sequence ID" value="MPM10809.1"/>
    <property type="molecule type" value="Genomic_DNA"/>
</dbReference>
<dbReference type="GO" id="GO:0016020">
    <property type="term" value="C:membrane"/>
    <property type="evidence" value="ECO:0007669"/>
    <property type="project" value="InterPro"/>
</dbReference>
<dbReference type="SMART" id="SM00387">
    <property type="entry name" value="HATPase_c"/>
    <property type="match status" value="1"/>
</dbReference>
<dbReference type="InterPro" id="IPR005467">
    <property type="entry name" value="His_kinase_dom"/>
</dbReference>
<feature type="domain" description="Histidine kinase" evidence="9">
    <location>
        <begin position="121"/>
        <end position="317"/>
    </location>
</feature>
<keyword evidence="8" id="KW-0812">Transmembrane</keyword>
<reference evidence="10" key="1">
    <citation type="submission" date="2019-08" db="EMBL/GenBank/DDBJ databases">
        <authorList>
            <person name="Kucharzyk K."/>
            <person name="Murdoch R.W."/>
            <person name="Higgins S."/>
            <person name="Loffler F."/>
        </authorList>
    </citation>
    <scope>NUCLEOTIDE SEQUENCE</scope>
</reference>
<dbReference type="PANTHER" id="PTHR24421">
    <property type="entry name" value="NITRATE/NITRITE SENSOR PROTEIN NARX-RELATED"/>
    <property type="match status" value="1"/>
</dbReference>
<dbReference type="AlphaFoldDB" id="A0A644X454"/>
<dbReference type="GO" id="GO:0046983">
    <property type="term" value="F:protein dimerization activity"/>
    <property type="evidence" value="ECO:0007669"/>
    <property type="project" value="InterPro"/>
</dbReference>
<dbReference type="EC" id="2.7.13.3" evidence="2"/>
<protein>
    <recommendedName>
        <fullName evidence="2">histidine kinase</fullName>
        <ecNumber evidence="2">2.7.13.3</ecNumber>
    </recommendedName>
</protein>
<keyword evidence="8" id="KW-1133">Transmembrane helix</keyword>
<evidence type="ECO:0000256" key="3">
    <source>
        <dbReference type="ARBA" id="ARBA00022553"/>
    </source>
</evidence>
<keyword evidence="3" id="KW-0597">Phosphoprotein</keyword>
<comment type="catalytic activity">
    <reaction evidence="1">
        <text>ATP + protein L-histidine = ADP + protein N-phospho-L-histidine.</text>
        <dbReference type="EC" id="2.7.13.3"/>
    </reaction>
</comment>
<keyword evidence="4" id="KW-0808">Transferase</keyword>
<keyword evidence="5" id="KW-0547">Nucleotide-binding</keyword>
<dbReference type="Gene3D" id="3.30.565.10">
    <property type="entry name" value="Histidine kinase-like ATPase, C-terminal domain"/>
    <property type="match status" value="1"/>
</dbReference>
<gene>
    <name evidence="10" type="ORF">SDC9_57144</name>
</gene>
<evidence type="ECO:0000256" key="7">
    <source>
        <dbReference type="ARBA" id="ARBA00022840"/>
    </source>
</evidence>
<name>A0A644X454_9ZZZZ</name>
<dbReference type="Pfam" id="PF02518">
    <property type="entry name" value="HATPase_c"/>
    <property type="match status" value="1"/>
</dbReference>
<dbReference type="InterPro" id="IPR011712">
    <property type="entry name" value="Sig_transdc_His_kin_sub3_dim/P"/>
</dbReference>
<proteinExistence type="predicted"/>
<dbReference type="Pfam" id="PF07730">
    <property type="entry name" value="HisKA_3"/>
    <property type="match status" value="1"/>
</dbReference>
<dbReference type="InterPro" id="IPR036890">
    <property type="entry name" value="HATPase_C_sf"/>
</dbReference>
<dbReference type="PANTHER" id="PTHR24421:SF10">
    <property type="entry name" value="NITRATE_NITRITE SENSOR PROTEIN NARQ"/>
    <property type="match status" value="1"/>
</dbReference>
<evidence type="ECO:0000256" key="2">
    <source>
        <dbReference type="ARBA" id="ARBA00012438"/>
    </source>
</evidence>
<evidence type="ECO:0000256" key="5">
    <source>
        <dbReference type="ARBA" id="ARBA00022741"/>
    </source>
</evidence>
<evidence type="ECO:0000256" key="4">
    <source>
        <dbReference type="ARBA" id="ARBA00022679"/>
    </source>
</evidence>
<dbReference type="InterPro" id="IPR050482">
    <property type="entry name" value="Sensor_HK_TwoCompSys"/>
</dbReference>
<dbReference type="InterPro" id="IPR003594">
    <property type="entry name" value="HATPase_dom"/>
</dbReference>
<dbReference type="CDD" id="cd16917">
    <property type="entry name" value="HATPase_UhpB-NarQ-NarX-like"/>
    <property type="match status" value="1"/>
</dbReference>
<feature type="transmembrane region" description="Helical" evidence="8">
    <location>
        <begin position="6"/>
        <end position="25"/>
    </location>
</feature>
<dbReference type="GO" id="GO:0005524">
    <property type="term" value="F:ATP binding"/>
    <property type="evidence" value="ECO:0007669"/>
    <property type="project" value="UniProtKB-KW"/>
</dbReference>
<dbReference type="SUPFAM" id="SSF55874">
    <property type="entry name" value="ATPase domain of HSP90 chaperone/DNA topoisomerase II/histidine kinase"/>
    <property type="match status" value="1"/>
</dbReference>
<feature type="transmembrane region" description="Helical" evidence="8">
    <location>
        <begin position="69"/>
        <end position="90"/>
    </location>
</feature>
<dbReference type="GO" id="GO:0000155">
    <property type="term" value="F:phosphorelay sensor kinase activity"/>
    <property type="evidence" value="ECO:0007669"/>
    <property type="project" value="InterPro"/>
</dbReference>
<keyword evidence="7" id="KW-0067">ATP-binding</keyword>
<evidence type="ECO:0000256" key="8">
    <source>
        <dbReference type="SAM" id="Phobius"/>
    </source>
</evidence>
<comment type="caution">
    <text evidence="10">The sequence shown here is derived from an EMBL/GenBank/DDBJ whole genome shotgun (WGS) entry which is preliminary data.</text>
</comment>
<organism evidence="10">
    <name type="scientific">bioreactor metagenome</name>
    <dbReference type="NCBI Taxonomy" id="1076179"/>
    <lineage>
        <taxon>unclassified sequences</taxon>
        <taxon>metagenomes</taxon>
        <taxon>ecological metagenomes</taxon>
    </lineage>
</organism>
<keyword evidence="6" id="KW-0418">Kinase</keyword>
<evidence type="ECO:0000256" key="6">
    <source>
        <dbReference type="ARBA" id="ARBA00022777"/>
    </source>
</evidence>
<dbReference type="PROSITE" id="PS50109">
    <property type="entry name" value="HIS_KIN"/>
    <property type="match status" value="1"/>
</dbReference>
<accession>A0A644X454</accession>
<sequence length="318" mass="35857">MVLKIALLLSVIIQLGTAIIAVSMIKRTKFNASWILISVGFVLMSFSRFAELASLIWDKDYLVFTEVNVWIGVLVSVLMFFSLFFIRRIFNLQDIVDKVRTESENRTLSAVIKGEEKVRESIAIDLHDGIAPLLSSVKMILSSTDLGRMDNENRKAIERGDYVINEAITALKEISNQLSPHILSNYGIKRAVSTFLNQFAEYSNLKIIFDIRNGEKRYYPDLEISIYRIITELFNNTLKHSNAGSVTICIFEEKSSIILEYNDDGCGIDLADLSHCMSAGMGLENIRSRVKSLGGDCIINSKRNMGFYSKIVLPLTNQ</sequence>
<evidence type="ECO:0000313" key="10">
    <source>
        <dbReference type="EMBL" id="MPM10809.1"/>
    </source>
</evidence>
<evidence type="ECO:0000256" key="1">
    <source>
        <dbReference type="ARBA" id="ARBA00000085"/>
    </source>
</evidence>
<evidence type="ECO:0000259" key="9">
    <source>
        <dbReference type="PROSITE" id="PS50109"/>
    </source>
</evidence>
<feature type="transmembrane region" description="Helical" evidence="8">
    <location>
        <begin position="32"/>
        <end position="57"/>
    </location>
</feature>